<dbReference type="InterPro" id="IPR045842">
    <property type="entry name" value="Fry_C"/>
</dbReference>
<organism evidence="2 3">
    <name type="scientific">Liparis tanakae</name>
    <name type="common">Tanaka's snailfish</name>
    <dbReference type="NCBI Taxonomy" id="230148"/>
    <lineage>
        <taxon>Eukaryota</taxon>
        <taxon>Metazoa</taxon>
        <taxon>Chordata</taxon>
        <taxon>Craniata</taxon>
        <taxon>Vertebrata</taxon>
        <taxon>Euteleostomi</taxon>
        <taxon>Actinopterygii</taxon>
        <taxon>Neopterygii</taxon>
        <taxon>Teleostei</taxon>
        <taxon>Neoteleostei</taxon>
        <taxon>Acanthomorphata</taxon>
        <taxon>Eupercaria</taxon>
        <taxon>Perciformes</taxon>
        <taxon>Cottioidei</taxon>
        <taxon>Cottales</taxon>
        <taxon>Liparidae</taxon>
        <taxon>Liparis</taxon>
    </lineage>
</organism>
<proteinExistence type="predicted"/>
<protein>
    <submittedName>
        <fullName evidence="2">Protein furry-like</fullName>
    </submittedName>
</protein>
<dbReference type="OrthoDB" id="6287725at2759"/>
<evidence type="ECO:0000259" key="1">
    <source>
        <dbReference type="Pfam" id="PF19421"/>
    </source>
</evidence>
<reference evidence="2 3" key="1">
    <citation type="submission" date="2019-03" db="EMBL/GenBank/DDBJ databases">
        <title>First draft genome of Liparis tanakae, snailfish: a comprehensive survey of snailfish specific genes.</title>
        <authorList>
            <person name="Kim W."/>
            <person name="Song I."/>
            <person name="Jeong J.-H."/>
            <person name="Kim D."/>
            <person name="Kim S."/>
            <person name="Ryu S."/>
            <person name="Song J.Y."/>
            <person name="Lee S.K."/>
        </authorList>
    </citation>
    <scope>NUCLEOTIDE SEQUENCE [LARGE SCALE GENOMIC DNA]</scope>
    <source>
        <tissue evidence="2">Muscle</tissue>
    </source>
</reference>
<name>A0A4Z2FAV5_9TELE</name>
<accession>A0A4Z2FAV5</accession>
<evidence type="ECO:0000313" key="2">
    <source>
        <dbReference type="EMBL" id="TNN38277.1"/>
    </source>
</evidence>
<sequence>MCERCLELLLASDDVIKVTVRNSDRVLDQFSPETQIQQRPVHRGLDPDPELELCRRLYKLHFQLLLLFQAYSKLISRVDSIKREAQSLMKSDHLQRAAPGHGVQLIIPRFILQGDERLLVPQVTNMSEELSALEGCLKEAEAGTDGQEDVCMSDSPPTDTETAIQALLETLRARDFGAALTQVKVFRSLWPDDIFGGEADDAVQTLLHVYFRHQTLGQPGCLAVVGRGGDPSQAAARLTELNLQIREALGRAQACPPLTTTVSTGL</sequence>
<feature type="domain" description="Protein furry C-terminal" evidence="1">
    <location>
        <begin position="118"/>
        <end position="262"/>
    </location>
</feature>
<dbReference type="Proteomes" id="UP000314294">
    <property type="component" value="Unassembled WGS sequence"/>
</dbReference>
<keyword evidence="3" id="KW-1185">Reference proteome</keyword>
<comment type="caution">
    <text evidence="2">The sequence shown here is derived from an EMBL/GenBank/DDBJ whole genome shotgun (WGS) entry which is preliminary data.</text>
</comment>
<dbReference type="AlphaFoldDB" id="A0A4Z2FAV5"/>
<feature type="domain" description="Protein furry C-terminal" evidence="1">
    <location>
        <begin position="43"/>
        <end position="95"/>
    </location>
</feature>
<gene>
    <name evidence="2" type="primary">FRYL_1</name>
    <name evidence="2" type="ORF">EYF80_051571</name>
</gene>
<evidence type="ECO:0000313" key="3">
    <source>
        <dbReference type="Proteomes" id="UP000314294"/>
    </source>
</evidence>
<dbReference type="EMBL" id="SRLO01001388">
    <property type="protein sequence ID" value="TNN38277.1"/>
    <property type="molecule type" value="Genomic_DNA"/>
</dbReference>
<dbReference type="Pfam" id="PF19421">
    <property type="entry name" value="Fry_C"/>
    <property type="match status" value="2"/>
</dbReference>